<dbReference type="EMBL" id="RJJU01000008">
    <property type="protein sequence ID" value="RUM11938.1"/>
    <property type="molecule type" value="Genomic_DNA"/>
</dbReference>
<dbReference type="AlphaFoldDB" id="A0A7W6FJ36"/>
<name>A0A7W6FJ36_9HYPH</name>
<dbReference type="GO" id="GO:0000160">
    <property type="term" value="P:phosphorelay signal transduction system"/>
    <property type="evidence" value="ECO:0007669"/>
    <property type="project" value="InterPro"/>
</dbReference>
<evidence type="ECO:0000313" key="7">
    <source>
        <dbReference type="Proteomes" id="UP000545490"/>
    </source>
</evidence>
<dbReference type="Pfam" id="PF00072">
    <property type="entry name" value="Response_reg"/>
    <property type="match status" value="1"/>
</dbReference>
<protein>
    <submittedName>
        <fullName evidence="4 5">Response regulator</fullName>
    </submittedName>
</protein>
<dbReference type="PANTHER" id="PTHR44591:SF25">
    <property type="entry name" value="CHEMOTAXIS TWO-COMPONENT RESPONSE REGULATOR"/>
    <property type="match status" value="1"/>
</dbReference>
<accession>A0A7W6FJ36</accession>
<dbReference type="Gene3D" id="3.40.50.2300">
    <property type="match status" value="1"/>
</dbReference>
<reference evidence="4 7" key="2">
    <citation type="submission" date="2020-08" db="EMBL/GenBank/DDBJ databases">
        <title>Genomic Encyclopedia of Type Strains, Phase IV (KMG-IV): sequencing the most valuable type-strain genomes for metagenomic binning, comparative biology and taxonomic classification.</title>
        <authorList>
            <person name="Goeker M."/>
        </authorList>
    </citation>
    <scope>NUCLEOTIDE SEQUENCE [LARGE SCALE GENOMIC DNA]</scope>
    <source>
        <strain evidence="4 7">DSM 19331</strain>
    </source>
</reference>
<evidence type="ECO:0000313" key="5">
    <source>
        <dbReference type="EMBL" id="RUM11938.1"/>
    </source>
</evidence>
<dbReference type="EMBL" id="JACIDG010000006">
    <property type="protein sequence ID" value="MBB3915469.1"/>
    <property type="molecule type" value="Genomic_DNA"/>
</dbReference>
<sequence>MTANILTVDDSASIRLTTKVTLTNAGYSVTEAVNGAEGLAAAKGSSFDLIVTDLNMPVMDGLTMIEELRKLPAQAGVPIIFLTTESDADLKARAKAAGATGWLTKPFDPENLVKIVKKVLGR</sequence>
<dbReference type="InterPro" id="IPR011006">
    <property type="entry name" value="CheY-like_superfamily"/>
</dbReference>
<dbReference type="Proteomes" id="UP000272004">
    <property type="component" value="Unassembled WGS sequence"/>
</dbReference>
<reference evidence="5 6" key="1">
    <citation type="submission" date="2018-11" db="EMBL/GenBank/DDBJ databases">
        <authorList>
            <person name="Huo Y."/>
        </authorList>
    </citation>
    <scope>NUCLEOTIDE SEQUENCE [LARGE SCALE GENOMIC DNA]</scope>
    <source>
        <strain evidence="5 6">CCBAU 33202</strain>
    </source>
</reference>
<evidence type="ECO:0000256" key="1">
    <source>
        <dbReference type="ARBA" id="ARBA00022553"/>
    </source>
</evidence>
<evidence type="ECO:0000313" key="6">
    <source>
        <dbReference type="Proteomes" id="UP000272004"/>
    </source>
</evidence>
<dbReference type="RefSeq" id="WP_126827035.1">
    <property type="nucleotide sequence ID" value="NZ_JACIDG010000006.1"/>
</dbReference>
<proteinExistence type="predicted"/>
<evidence type="ECO:0000256" key="2">
    <source>
        <dbReference type="PROSITE-ProRule" id="PRU00169"/>
    </source>
</evidence>
<feature type="domain" description="Response regulatory" evidence="3">
    <location>
        <begin position="4"/>
        <end position="120"/>
    </location>
</feature>
<dbReference type="Proteomes" id="UP000545490">
    <property type="component" value="Unassembled WGS sequence"/>
</dbReference>
<dbReference type="SMART" id="SM00448">
    <property type="entry name" value="REC"/>
    <property type="match status" value="1"/>
</dbReference>
<dbReference type="PROSITE" id="PS50110">
    <property type="entry name" value="RESPONSE_REGULATORY"/>
    <property type="match status" value="1"/>
</dbReference>
<comment type="caution">
    <text evidence="4">The sequence shown here is derived from an EMBL/GenBank/DDBJ whole genome shotgun (WGS) entry which is preliminary data.</text>
</comment>
<organism evidence="4 7">
    <name type="scientific">Rhizobium fabae</name>
    <dbReference type="NCBI Taxonomy" id="573179"/>
    <lineage>
        <taxon>Bacteria</taxon>
        <taxon>Pseudomonadati</taxon>
        <taxon>Pseudomonadota</taxon>
        <taxon>Alphaproteobacteria</taxon>
        <taxon>Hyphomicrobiales</taxon>
        <taxon>Rhizobiaceae</taxon>
        <taxon>Rhizobium/Agrobacterium group</taxon>
        <taxon>Rhizobium</taxon>
    </lineage>
</organism>
<evidence type="ECO:0000313" key="4">
    <source>
        <dbReference type="EMBL" id="MBB3915469.1"/>
    </source>
</evidence>
<dbReference type="InterPro" id="IPR050595">
    <property type="entry name" value="Bact_response_regulator"/>
</dbReference>
<keyword evidence="1 2" id="KW-0597">Phosphoprotein</keyword>
<dbReference type="InterPro" id="IPR001789">
    <property type="entry name" value="Sig_transdc_resp-reg_receiver"/>
</dbReference>
<dbReference type="PANTHER" id="PTHR44591">
    <property type="entry name" value="STRESS RESPONSE REGULATOR PROTEIN 1"/>
    <property type="match status" value="1"/>
</dbReference>
<dbReference type="SUPFAM" id="SSF52172">
    <property type="entry name" value="CheY-like"/>
    <property type="match status" value="1"/>
</dbReference>
<keyword evidence="6" id="KW-1185">Reference proteome</keyword>
<gene>
    <name evidence="5" type="ORF">EFB14_16280</name>
    <name evidence="4" type="ORF">GGQ65_002759</name>
</gene>
<evidence type="ECO:0000259" key="3">
    <source>
        <dbReference type="PROSITE" id="PS50110"/>
    </source>
</evidence>
<feature type="modified residue" description="4-aspartylphosphate" evidence="2">
    <location>
        <position position="53"/>
    </location>
</feature>